<evidence type="ECO:0000256" key="3">
    <source>
        <dbReference type="ARBA" id="ARBA00023237"/>
    </source>
</evidence>
<dbReference type="OrthoDB" id="9808250at2"/>
<comment type="function">
    <text evidence="4">Part of the outer membrane protein assembly complex, which is involved in assembly and insertion of beta-barrel proteins into the outer membrane.</text>
</comment>
<evidence type="ECO:0000256" key="1">
    <source>
        <dbReference type="ARBA" id="ARBA00022729"/>
    </source>
</evidence>
<dbReference type="PROSITE" id="PS51257">
    <property type="entry name" value="PROKAR_LIPOPROTEIN"/>
    <property type="match status" value="1"/>
</dbReference>
<keyword evidence="4" id="KW-0449">Lipoprotein</keyword>
<dbReference type="Gene3D" id="3.30.1450.10">
    <property type="match status" value="1"/>
</dbReference>
<evidence type="ECO:0000259" key="6">
    <source>
        <dbReference type="Pfam" id="PF04355"/>
    </source>
</evidence>
<dbReference type="EMBL" id="JACIGE010000009">
    <property type="protein sequence ID" value="MBB4248152.1"/>
    <property type="molecule type" value="Genomic_DNA"/>
</dbReference>
<feature type="signal peptide" evidence="5">
    <location>
        <begin position="1"/>
        <end position="21"/>
    </location>
</feature>
<comment type="subcellular location">
    <subcellularLocation>
        <location evidence="4">Cell outer membrane</location>
        <topology evidence="4">Lipid-anchor</topology>
    </subcellularLocation>
</comment>
<gene>
    <name evidence="4" type="primary">bamE</name>
    <name evidence="7" type="ORF">GGD90_002543</name>
</gene>
<comment type="caution">
    <text evidence="7">The sequence shown here is derived from an EMBL/GenBank/DDBJ whole genome shotgun (WGS) entry which is preliminary data.</text>
</comment>
<dbReference type="InterPro" id="IPR026592">
    <property type="entry name" value="BamE"/>
</dbReference>
<comment type="subunit">
    <text evidence="4">Part of the Bam complex.</text>
</comment>
<dbReference type="GO" id="GO:0051205">
    <property type="term" value="P:protein insertion into membrane"/>
    <property type="evidence" value="ECO:0007669"/>
    <property type="project" value="UniProtKB-UniRule"/>
</dbReference>
<name>A0A840GI49_RHOTE</name>
<keyword evidence="3 4" id="KW-0998">Cell outer membrane</keyword>
<dbReference type="GO" id="GO:0043165">
    <property type="term" value="P:Gram-negative-bacterium-type cell outer membrane assembly"/>
    <property type="evidence" value="ECO:0007669"/>
    <property type="project" value="UniProtKB-UniRule"/>
</dbReference>
<feature type="chain" id="PRO_5033178989" description="Outer membrane protein assembly factor BamE" evidence="5">
    <location>
        <begin position="22"/>
        <end position="158"/>
    </location>
</feature>
<organism evidence="7 8">
    <name type="scientific">Rhodocyclus tenuis</name>
    <name type="common">Rhodospirillum tenue</name>
    <dbReference type="NCBI Taxonomy" id="1066"/>
    <lineage>
        <taxon>Bacteria</taxon>
        <taxon>Pseudomonadati</taxon>
        <taxon>Pseudomonadota</taxon>
        <taxon>Betaproteobacteria</taxon>
        <taxon>Rhodocyclales</taxon>
        <taxon>Rhodocyclaceae</taxon>
        <taxon>Rhodocyclus</taxon>
    </lineage>
</organism>
<dbReference type="PANTHER" id="PTHR37482">
    <property type="entry name" value="OUTER MEMBRANE PROTEIN ASSEMBLY FACTOR BAME"/>
    <property type="match status" value="1"/>
</dbReference>
<evidence type="ECO:0000256" key="5">
    <source>
        <dbReference type="SAM" id="SignalP"/>
    </source>
</evidence>
<keyword evidence="4" id="KW-0564">Palmitate</keyword>
<dbReference type="GO" id="GO:0030674">
    <property type="term" value="F:protein-macromolecule adaptor activity"/>
    <property type="evidence" value="ECO:0007669"/>
    <property type="project" value="TreeGrafter"/>
</dbReference>
<dbReference type="GO" id="GO:1990063">
    <property type="term" value="C:Bam protein complex"/>
    <property type="evidence" value="ECO:0007669"/>
    <property type="project" value="TreeGrafter"/>
</dbReference>
<protein>
    <recommendedName>
        <fullName evidence="4">Outer membrane protein assembly factor BamE</fullName>
    </recommendedName>
</protein>
<evidence type="ECO:0000313" key="8">
    <source>
        <dbReference type="Proteomes" id="UP000587070"/>
    </source>
</evidence>
<evidence type="ECO:0000256" key="4">
    <source>
        <dbReference type="HAMAP-Rule" id="MF_00925"/>
    </source>
</evidence>
<dbReference type="Proteomes" id="UP000587070">
    <property type="component" value="Unassembled WGS sequence"/>
</dbReference>
<feature type="domain" description="Outer membrane protein assembly factor BamE" evidence="6">
    <location>
        <begin position="36"/>
        <end position="103"/>
    </location>
</feature>
<dbReference type="InterPro" id="IPR007450">
    <property type="entry name" value="BamE_dom"/>
</dbReference>
<proteinExistence type="inferred from homology"/>
<dbReference type="Pfam" id="PF04355">
    <property type="entry name" value="BamE"/>
    <property type="match status" value="1"/>
</dbReference>
<comment type="similarity">
    <text evidence="4">Belongs to the BamE family.</text>
</comment>
<dbReference type="HAMAP" id="MF_00925">
    <property type="entry name" value="OM_assembly_BamE"/>
    <property type="match status" value="1"/>
</dbReference>
<dbReference type="RefSeq" id="WP_153117240.1">
    <property type="nucleotide sequence ID" value="NZ_JACIGE010000009.1"/>
</dbReference>
<keyword evidence="1 4" id="KW-0732">Signal</keyword>
<keyword evidence="8" id="KW-1185">Reference proteome</keyword>
<dbReference type="AlphaFoldDB" id="A0A840GI49"/>
<reference evidence="7 8" key="1">
    <citation type="submission" date="2020-08" db="EMBL/GenBank/DDBJ databases">
        <title>Genome sequencing of Purple Non-Sulfur Bacteria from various extreme environments.</title>
        <authorList>
            <person name="Mayer M."/>
        </authorList>
    </citation>
    <scope>NUCLEOTIDE SEQUENCE [LARGE SCALE GENOMIC DNA]</scope>
    <source>
        <strain evidence="7 8">2761</strain>
    </source>
</reference>
<keyword evidence="2 4" id="KW-0472">Membrane</keyword>
<dbReference type="PANTHER" id="PTHR37482:SF1">
    <property type="entry name" value="OUTER MEMBRANE PROTEIN ASSEMBLY FACTOR BAME"/>
    <property type="match status" value="1"/>
</dbReference>
<evidence type="ECO:0000313" key="7">
    <source>
        <dbReference type="EMBL" id="MBB4248152.1"/>
    </source>
</evidence>
<sequence length="158" mass="17355">MKSKRILAAALLLVAISGCSSVPKLVTEYRIDVQQGNVLTQEMVAQLKPGQTREQVRFILGTPMLIDMFHADRWDYVYRLRKGATDTVETRRFTVFFDADGRLFRVAGDVAAASAGDAGAEPEVRSRLIDLGSVPEGTAAPATEQRGFFGRMLETVGF</sequence>
<accession>A0A840GI49</accession>
<dbReference type="InterPro" id="IPR037873">
    <property type="entry name" value="BamE-like"/>
</dbReference>
<evidence type="ECO:0000256" key="2">
    <source>
        <dbReference type="ARBA" id="ARBA00023136"/>
    </source>
</evidence>